<dbReference type="Proteomes" id="UP000091820">
    <property type="component" value="Unassembled WGS sequence"/>
</dbReference>
<dbReference type="Gene3D" id="1.25.10.10">
    <property type="entry name" value="Leucine-rich Repeat Variant"/>
    <property type="match status" value="1"/>
</dbReference>
<keyword evidence="2" id="KW-0963">Cytoplasm</keyword>
<name>A0A1A9WL03_9MUSC</name>
<comment type="subcellular location">
    <subcellularLocation>
        <location evidence="1">Cytoplasm</location>
    </subcellularLocation>
</comment>
<proteinExistence type="predicted"/>
<dbReference type="GO" id="GO:0005737">
    <property type="term" value="C:cytoplasm"/>
    <property type="evidence" value="ECO:0007669"/>
    <property type="project" value="UniProtKB-SubCell"/>
</dbReference>
<evidence type="ECO:0000259" key="3">
    <source>
        <dbReference type="Pfam" id="PF21041"/>
    </source>
</evidence>
<evidence type="ECO:0000256" key="2">
    <source>
        <dbReference type="ARBA" id="ARBA00022490"/>
    </source>
</evidence>
<dbReference type="InterPro" id="IPR011989">
    <property type="entry name" value="ARM-like"/>
</dbReference>
<evidence type="ECO:0000313" key="4">
    <source>
        <dbReference type="EnsemblMetazoa" id="GBRI023427-PA"/>
    </source>
</evidence>
<protein>
    <recommendedName>
        <fullName evidence="3">XMAP215/Dis1/CLASP TOG domain-containing protein</fullName>
    </recommendedName>
</protein>
<dbReference type="InterPro" id="IPR048491">
    <property type="entry name" value="XMAP215_CLASP_TOG"/>
</dbReference>
<dbReference type="GO" id="GO:0015631">
    <property type="term" value="F:tubulin binding"/>
    <property type="evidence" value="ECO:0007669"/>
    <property type="project" value="InterPro"/>
</dbReference>
<reference evidence="4" key="2">
    <citation type="submission" date="2020-05" db="UniProtKB">
        <authorList>
            <consortium name="EnsemblMetazoa"/>
        </authorList>
    </citation>
    <scope>IDENTIFICATION</scope>
    <source>
        <strain evidence="4">IAEA</strain>
    </source>
</reference>
<dbReference type="Pfam" id="PF21041">
    <property type="entry name" value="XMAP215_CLASP_TOG"/>
    <property type="match status" value="1"/>
</dbReference>
<keyword evidence="5" id="KW-1185">Reference proteome</keyword>
<evidence type="ECO:0000256" key="1">
    <source>
        <dbReference type="ARBA" id="ARBA00004496"/>
    </source>
</evidence>
<feature type="domain" description="XMAP215/Dis1/CLASP TOG" evidence="3">
    <location>
        <begin position="22"/>
        <end position="79"/>
    </location>
</feature>
<reference evidence="5" key="1">
    <citation type="submission" date="2014-03" db="EMBL/GenBank/DDBJ databases">
        <authorList>
            <person name="Aksoy S."/>
            <person name="Warren W."/>
            <person name="Wilson R.K."/>
        </authorList>
    </citation>
    <scope>NUCLEOTIDE SEQUENCE [LARGE SCALE GENOMIC DNA]</scope>
    <source>
        <strain evidence="5">IAEA</strain>
    </source>
</reference>
<dbReference type="VEuPathDB" id="VectorBase:GBRI023427"/>
<evidence type="ECO:0000313" key="5">
    <source>
        <dbReference type="Proteomes" id="UP000091820"/>
    </source>
</evidence>
<organism evidence="4 5">
    <name type="scientific">Glossina brevipalpis</name>
    <dbReference type="NCBI Taxonomy" id="37001"/>
    <lineage>
        <taxon>Eukaryota</taxon>
        <taxon>Metazoa</taxon>
        <taxon>Ecdysozoa</taxon>
        <taxon>Arthropoda</taxon>
        <taxon>Hexapoda</taxon>
        <taxon>Insecta</taxon>
        <taxon>Pterygota</taxon>
        <taxon>Neoptera</taxon>
        <taxon>Endopterygota</taxon>
        <taxon>Diptera</taxon>
        <taxon>Brachycera</taxon>
        <taxon>Muscomorpha</taxon>
        <taxon>Hippoboscoidea</taxon>
        <taxon>Glossinidae</taxon>
        <taxon>Glossina</taxon>
    </lineage>
</organism>
<dbReference type="AlphaFoldDB" id="A0A1A9WL03"/>
<accession>A0A1A9WL03</accession>
<dbReference type="STRING" id="37001.A0A1A9WL03"/>
<sequence>MHYTYNYIELMVFVKNSGHAGKTVVDVQKCPAAQKAKTKDLPIQITLMYIKIENQEAIMKELIKGMDHKNPKIVATYLALKVFDSKTIYLCGDTNSKVLYLY</sequence>
<dbReference type="EnsemblMetazoa" id="GBRI023427-RA">
    <property type="protein sequence ID" value="GBRI023427-PA"/>
    <property type="gene ID" value="GBRI023427"/>
</dbReference>